<name>A0A7X1G2X2_9PSED</name>
<evidence type="ECO:0000313" key="10">
    <source>
        <dbReference type="Proteomes" id="UP000546173"/>
    </source>
</evidence>
<evidence type="ECO:0000256" key="6">
    <source>
        <dbReference type="ARBA" id="ARBA00022841"/>
    </source>
</evidence>
<evidence type="ECO:0000256" key="3">
    <source>
        <dbReference type="ARBA" id="ARBA00022679"/>
    </source>
</evidence>
<sequence length="444" mass="49912">MATLRNFVPSTAESVSELLHAWNIEEPAPSFEAPVDRSPFTISGWVLSVHEATHILIDIAGRRFSSPIDIERTDVVQALSEGYEGLHDVVKCGFSIVTDIPFSDVSSFDIAVGHEDSPSWLGTFFFEEGSKVQVGREGWLFLDNDTNNSVEQYTGDIALADQLKLDWLNYIEHFSVDADQRCSKWRFLLAPGKEYILPEYYPHTSSPQSTPNQFFEIFKANPRFIYPIAELTKHKALTYWKGDTHWTDYGAYVAFTQVVSGFNLDIEAFERHTKITYTIDHSTGDLAEKLAPPPLHPKIAFNTADSTSTVTFSNHINNNGKIVIFENSSALIHSTLVIFGSSSSDSLVKPFTLLFSRVVQVHSSASVDTSILNHECPDYVLLQSNSRFILECPQVFGTYSIKSVIADKLQRLTDLEKQRLKVKVASYQFGVSHKNNFYRALSTI</sequence>
<evidence type="ECO:0000256" key="5">
    <source>
        <dbReference type="ARBA" id="ARBA00022764"/>
    </source>
</evidence>
<organism evidence="9 10">
    <name type="scientific">Pseudomonas baltica</name>
    <dbReference type="NCBI Taxonomy" id="2762576"/>
    <lineage>
        <taxon>Bacteria</taxon>
        <taxon>Pseudomonadati</taxon>
        <taxon>Pseudomonadota</taxon>
        <taxon>Gammaproteobacteria</taxon>
        <taxon>Pseudomonadales</taxon>
        <taxon>Pseudomonadaceae</taxon>
        <taxon>Pseudomonas</taxon>
    </lineage>
</organism>
<evidence type="ECO:0000256" key="7">
    <source>
        <dbReference type="ARBA" id="ARBA00023315"/>
    </source>
</evidence>
<dbReference type="GO" id="GO:0016746">
    <property type="term" value="F:acyltransferase activity"/>
    <property type="evidence" value="ECO:0007669"/>
    <property type="project" value="UniProtKB-KW"/>
</dbReference>
<proteinExistence type="predicted"/>
<evidence type="ECO:0000256" key="4">
    <source>
        <dbReference type="ARBA" id="ARBA00022729"/>
    </source>
</evidence>
<evidence type="ECO:0000256" key="1">
    <source>
        <dbReference type="ARBA" id="ARBA00004418"/>
    </source>
</evidence>
<protein>
    <recommendedName>
        <fullName evidence="8">AlgX/AlgJ SGNH hydrolase-like domain-containing protein</fullName>
    </recommendedName>
</protein>
<dbReference type="Proteomes" id="UP000546173">
    <property type="component" value="Unassembled WGS sequence"/>
</dbReference>
<evidence type="ECO:0000313" key="9">
    <source>
        <dbReference type="EMBL" id="MBC2677512.1"/>
    </source>
</evidence>
<gene>
    <name evidence="9" type="ORF">H7993_03825</name>
</gene>
<keyword evidence="4" id="KW-0732">Signal</keyword>
<keyword evidence="5" id="KW-0574">Periplasm</keyword>
<keyword evidence="3" id="KW-0808">Transferase</keyword>
<dbReference type="GO" id="GO:0042121">
    <property type="term" value="P:alginic acid biosynthetic process"/>
    <property type="evidence" value="ECO:0007669"/>
    <property type="project" value="UniProtKB-UniPathway"/>
</dbReference>
<comment type="pathway">
    <text evidence="2">Glycan biosynthesis; alginate biosynthesis.</text>
</comment>
<feature type="domain" description="AlgX/AlgJ SGNH hydrolase-like" evidence="8">
    <location>
        <begin position="132"/>
        <end position="312"/>
    </location>
</feature>
<dbReference type="InterPro" id="IPR031811">
    <property type="entry name" value="ALGX/ALGJ_SGNH-like"/>
</dbReference>
<evidence type="ECO:0000259" key="8">
    <source>
        <dbReference type="Pfam" id="PF16822"/>
    </source>
</evidence>
<keyword evidence="7" id="KW-0012">Acyltransferase</keyword>
<keyword evidence="6" id="KW-0016">Alginate biosynthesis</keyword>
<evidence type="ECO:0000256" key="2">
    <source>
        <dbReference type="ARBA" id="ARBA00005182"/>
    </source>
</evidence>
<dbReference type="EMBL" id="JACMYH010000001">
    <property type="protein sequence ID" value="MBC2677512.1"/>
    <property type="molecule type" value="Genomic_DNA"/>
</dbReference>
<dbReference type="UniPathway" id="UPA00286"/>
<comment type="caution">
    <text evidence="9">The sequence shown here is derived from an EMBL/GenBank/DDBJ whole genome shotgun (WGS) entry which is preliminary data.</text>
</comment>
<dbReference type="Pfam" id="PF16822">
    <property type="entry name" value="ALGX"/>
    <property type="match status" value="1"/>
</dbReference>
<dbReference type="RefSeq" id="WP_185793493.1">
    <property type="nucleotide sequence ID" value="NZ_JACMYH010000001.1"/>
</dbReference>
<reference evidence="9 10" key="1">
    <citation type="submission" date="2020-08" db="EMBL/GenBank/DDBJ databases">
        <title>Pseudomonas sp. nov.</title>
        <authorList>
            <person name="Gieschler S."/>
            <person name="Fiedler G."/>
            <person name="Brinks E."/>
            <person name="Boehnlein C."/>
            <person name="Franz C.M.A.P."/>
            <person name="Kabisch J."/>
        </authorList>
    </citation>
    <scope>NUCLEOTIDE SEQUENCE [LARGE SCALE GENOMIC DNA]</scope>
    <source>
        <strain evidence="9 10">MBT-2</strain>
    </source>
</reference>
<comment type="subcellular location">
    <subcellularLocation>
        <location evidence="1">Periplasm</location>
    </subcellularLocation>
</comment>
<accession>A0A7X1G2X2</accession>
<dbReference type="GO" id="GO:0042597">
    <property type="term" value="C:periplasmic space"/>
    <property type="evidence" value="ECO:0007669"/>
    <property type="project" value="UniProtKB-SubCell"/>
</dbReference>
<keyword evidence="10" id="KW-1185">Reference proteome</keyword>
<dbReference type="AlphaFoldDB" id="A0A7X1G2X2"/>